<accession>A0ABR4DW17</accession>
<evidence type="ECO:0000313" key="2">
    <source>
        <dbReference type="Proteomes" id="UP001600888"/>
    </source>
</evidence>
<keyword evidence="2" id="KW-1185">Reference proteome</keyword>
<gene>
    <name evidence="1" type="ORF">FJTKL_03271</name>
</gene>
<reference evidence="1 2" key="1">
    <citation type="submission" date="2024-03" db="EMBL/GenBank/DDBJ databases">
        <title>A high-quality draft genome sequence of Diaporthe vaccinii, a causative agent of upright dieback and viscid rot disease in cranberry plants.</title>
        <authorList>
            <person name="Sarrasin M."/>
            <person name="Lang B.F."/>
            <person name="Burger G."/>
        </authorList>
    </citation>
    <scope>NUCLEOTIDE SEQUENCE [LARGE SCALE GENOMIC DNA]</scope>
    <source>
        <strain evidence="1 2">IS7</strain>
    </source>
</reference>
<dbReference type="Proteomes" id="UP001600888">
    <property type="component" value="Unassembled WGS sequence"/>
</dbReference>
<evidence type="ECO:0000313" key="1">
    <source>
        <dbReference type="EMBL" id="KAL2274354.1"/>
    </source>
</evidence>
<protein>
    <submittedName>
        <fullName evidence="1">Uncharacterized protein</fullName>
    </submittedName>
</protein>
<organism evidence="1 2">
    <name type="scientific">Diaporthe vaccinii</name>
    <dbReference type="NCBI Taxonomy" id="105482"/>
    <lineage>
        <taxon>Eukaryota</taxon>
        <taxon>Fungi</taxon>
        <taxon>Dikarya</taxon>
        <taxon>Ascomycota</taxon>
        <taxon>Pezizomycotina</taxon>
        <taxon>Sordariomycetes</taxon>
        <taxon>Sordariomycetidae</taxon>
        <taxon>Diaporthales</taxon>
        <taxon>Diaporthaceae</taxon>
        <taxon>Diaporthe</taxon>
        <taxon>Diaporthe eres species complex</taxon>
    </lineage>
</organism>
<proteinExistence type="predicted"/>
<dbReference type="EMBL" id="JBAWTH010000158">
    <property type="protein sequence ID" value="KAL2274354.1"/>
    <property type="molecule type" value="Genomic_DNA"/>
</dbReference>
<comment type="caution">
    <text evidence="1">The sequence shown here is derived from an EMBL/GenBank/DDBJ whole genome shotgun (WGS) entry which is preliminary data.</text>
</comment>
<sequence>MQNYFPARAPMDPAHFKIPVIILEHHRIPVYVVGELVLNYYNVPRVCHDTELCVPNASVRAAADILTSTGLFESSELSESQRDIFSNYKWGFPRLKTAAGWTYPTLHLIIFSSEDFSLDSSGSNRIQWADGKDDGHISPQLLDTVPKEHVRSLPFPRLPPLLIGYARRYVESQDDPSMIATEQLVDGMDLDEAWCEFHLRSVESGVVDVIMERVRTKSQRLDDFSESMVTCYVKNENEAILVRQICGRN</sequence>
<name>A0ABR4DW17_9PEZI</name>